<evidence type="ECO:0000313" key="2">
    <source>
        <dbReference type="EnsemblFungi" id="EJT82455"/>
    </source>
</evidence>
<proteinExistence type="predicted"/>
<dbReference type="EMBL" id="GL385395">
    <property type="protein sequence ID" value="EJT82455.1"/>
    <property type="molecule type" value="Genomic_DNA"/>
</dbReference>
<reference evidence="2" key="4">
    <citation type="journal article" date="2015" name="G3 (Bethesda)">
        <title>Genome sequences of three phytopathogenic species of the Magnaporthaceae family of fungi.</title>
        <authorList>
            <person name="Okagaki L.H."/>
            <person name="Nunes C.C."/>
            <person name="Sailsbery J."/>
            <person name="Clay B."/>
            <person name="Brown D."/>
            <person name="John T."/>
            <person name="Oh Y."/>
            <person name="Young N."/>
            <person name="Fitzgerald M."/>
            <person name="Haas B.J."/>
            <person name="Zeng Q."/>
            <person name="Young S."/>
            <person name="Adiconis X."/>
            <person name="Fan L."/>
            <person name="Levin J.Z."/>
            <person name="Mitchell T.K."/>
            <person name="Okubara P.A."/>
            <person name="Farman M.L."/>
            <person name="Kohn L.M."/>
            <person name="Birren B."/>
            <person name="Ma L.-J."/>
            <person name="Dean R.A."/>
        </authorList>
    </citation>
    <scope>NUCLEOTIDE SEQUENCE</scope>
    <source>
        <strain evidence="2">R3-111a-1</strain>
    </source>
</reference>
<evidence type="ECO:0000313" key="3">
    <source>
        <dbReference type="Proteomes" id="UP000006039"/>
    </source>
</evidence>
<dbReference type="RefSeq" id="XP_009218464.1">
    <property type="nucleotide sequence ID" value="XM_009220200.1"/>
</dbReference>
<dbReference type="Proteomes" id="UP000006039">
    <property type="component" value="Unassembled WGS sequence"/>
</dbReference>
<evidence type="ECO:0000313" key="1">
    <source>
        <dbReference type="EMBL" id="EJT82455.1"/>
    </source>
</evidence>
<reference evidence="3" key="1">
    <citation type="submission" date="2010-07" db="EMBL/GenBank/DDBJ databases">
        <title>The genome sequence of Gaeumannomyces graminis var. tritici strain R3-111a-1.</title>
        <authorList>
            <consortium name="The Broad Institute Genome Sequencing Platform"/>
            <person name="Ma L.-J."/>
            <person name="Dead R."/>
            <person name="Young S."/>
            <person name="Zeng Q."/>
            <person name="Koehrsen M."/>
            <person name="Alvarado L."/>
            <person name="Berlin A."/>
            <person name="Chapman S.B."/>
            <person name="Chen Z."/>
            <person name="Freedman E."/>
            <person name="Gellesch M."/>
            <person name="Goldberg J."/>
            <person name="Griggs A."/>
            <person name="Gujja S."/>
            <person name="Heilman E.R."/>
            <person name="Heiman D."/>
            <person name="Hepburn T."/>
            <person name="Howarth C."/>
            <person name="Jen D."/>
            <person name="Larson L."/>
            <person name="Mehta T."/>
            <person name="Neiman D."/>
            <person name="Pearson M."/>
            <person name="Roberts A."/>
            <person name="Saif S."/>
            <person name="Shea T."/>
            <person name="Shenoy N."/>
            <person name="Sisk P."/>
            <person name="Stolte C."/>
            <person name="Sykes S."/>
            <person name="Walk T."/>
            <person name="White J."/>
            <person name="Yandava C."/>
            <person name="Haas B."/>
            <person name="Nusbaum C."/>
            <person name="Birren B."/>
        </authorList>
    </citation>
    <scope>NUCLEOTIDE SEQUENCE [LARGE SCALE GENOMIC DNA]</scope>
    <source>
        <strain evidence="3">R3-111a-1</strain>
    </source>
</reference>
<protein>
    <submittedName>
        <fullName evidence="1 2">Uncharacterized protein</fullName>
    </submittedName>
</protein>
<accession>J3NMC4</accession>
<reference evidence="1" key="2">
    <citation type="submission" date="2010-07" db="EMBL/GenBank/DDBJ databases">
        <authorList>
            <consortium name="The Broad Institute Genome Sequencing Platform"/>
            <consortium name="Broad Institute Genome Sequencing Center for Infectious Disease"/>
            <person name="Ma L.-J."/>
            <person name="Dead R."/>
            <person name="Young S."/>
            <person name="Zeng Q."/>
            <person name="Koehrsen M."/>
            <person name="Alvarado L."/>
            <person name="Berlin A."/>
            <person name="Chapman S.B."/>
            <person name="Chen Z."/>
            <person name="Freedman E."/>
            <person name="Gellesch M."/>
            <person name="Goldberg J."/>
            <person name="Griggs A."/>
            <person name="Gujja S."/>
            <person name="Heilman E.R."/>
            <person name="Heiman D."/>
            <person name="Hepburn T."/>
            <person name="Howarth C."/>
            <person name="Jen D."/>
            <person name="Larson L."/>
            <person name="Mehta T."/>
            <person name="Neiman D."/>
            <person name="Pearson M."/>
            <person name="Roberts A."/>
            <person name="Saif S."/>
            <person name="Shea T."/>
            <person name="Shenoy N."/>
            <person name="Sisk P."/>
            <person name="Stolte C."/>
            <person name="Sykes S."/>
            <person name="Walk T."/>
            <person name="White J."/>
            <person name="Yandava C."/>
            <person name="Haas B."/>
            <person name="Nusbaum C."/>
            <person name="Birren B."/>
        </authorList>
    </citation>
    <scope>NUCLEOTIDE SEQUENCE</scope>
    <source>
        <strain evidence="1">R3-111a-1</strain>
    </source>
</reference>
<dbReference type="VEuPathDB" id="FungiDB:GGTG_02428"/>
<organism evidence="1">
    <name type="scientific">Gaeumannomyces tritici (strain R3-111a-1)</name>
    <name type="common">Wheat and barley take-all root rot fungus</name>
    <name type="synonym">Gaeumannomyces graminis var. tritici</name>
    <dbReference type="NCBI Taxonomy" id="644352"/>
    <lineage>
        <taxon>Eukaryota</taxon>
        <taxon>Fungi</taxon>
        <taxon>Dikarya</taxon>
        <taxon>Ascomycota</taxon>
        <taxon>Pezizomycotina</taxon>
        <taxon>Sordariomycetes</taxon>
        <taxon>Sordariomycetidae</taxon>
        <taxon>Magnaporthales</taxon>
        <taxon>Magnaporthaceae</taxon>
        <taxon>Gaeumannomyces</taxon>
    </lineage>
</organism>
<reference evidence="2" key="5">
    <citation type="submission" date="2018-04" db="UniProtKB">
        <authorList>
            <consortium name="EnsemblFungi"/>
        </authorList>
    </citation>
    <scope>IDENTIFICATION</scope>
    <source>
        <strain evidence="2">R3-111a-1</strain>
    </source>
</reference>
<keyword evidence="3" id="KW-1185">Reference proteome</keyword>
<reference evidence="1" key="3">
    <citation type="submission" date="2010-09" db="EMBL/GenBank/DDBJ databases">
        <title>Annotation of Gaeumannomyces graminis var. tritici R3-111a-1.</title>
        <authorList>
            <consortium name="The Broad Institute Genome Sequencing Platform"/>
            <person name="Ma L.-J."/>
            <person name="Dead R."/>
            <person name="Young S.K."/>
            <person name="Zeng Q."/>
            <person name="Gargeya S."/>
            <person name="Fitzgerald M."/>
            <person name="Haas B."/>
            <person name="Abouelleil A."/>
            <person name="Alvarado L."/>
            <person name="Arachchi H.M."/>
            <person name="Berlin A."/>
            <person name="Brown A."/>
            <person name="Chapman S.B."/>
            <person name="Chen Z."/>
            <person name="Dunbar C."/>
            <person name="Freedman E."/>
            <person name="Gearin G."/>
            <person name="Gellesch M."/>
            <person name="Goldberg J."/>
            <person name="Griggs A."/>
            <person name="Gujja S."/>
            <person name="Heiman D."/>
            <person name="Howarth C."/>
            <person name="Larson L."/>
            <person name="Lui A."/>
            <person name="MacDonald P.J.P."/>
            <person name="Mehta T."/>
            <person name="Montmayeur A."/>
            <person name="Murphy C."/>
            <person name="Neiman D."/>
            <person name="Pearson M."/>
            <person name="Priest M."/>
            <person name="Roberts A."/>
            <person name="Saif S."/>
            <person name="Shea T."/>
            <person name="Shenoy N."/>
            <person name="Sisk P."/>
            <person name="Stolte C."/>
            <person name="Sykes S."/>
            <person name="Yandava C."/>
            <person name="Wortman J."/>
            <person name="Nusbaum C."/>
            <person name="Birren B."/>
        </authorList>
    </citation>
    <scope>NUCLEOTIDE SEQUENCE</scope>
    <source>
        <strain evidence="1">R3-111a-1</strain>
    </source>
</reference>
<dbReference type="HOGENOM" id="CLU_2498004_0_0_1"/>
<dbReference type="EnsemblFungi" id="EJT82455">
    <property type="protein sequence ID" value="EJT82455"/>
    <property type="gene ID" value="GGTG_02428"/>
</dbReference>
<name>J3NMC4_GAET3</name>
<dbReference type="AlphaFoldDB" id="J3NMC4"/>
<dbReference type="GeneID" id="20342886"/>
<sequence>MALTSSICVVGLVNRRMATPNASQRDSEVWIIWQCHWGRWGGLPIGSSSRISLAGSRPTCNQVQFDVAQKGYYSVGEPECLVDPCL</sequence>
<gene>
    <name evidence="2" type="primary">20342886</name>
    <name evidence="1" type="ORF">GGTG_02428</name>
</gene>